<dbReference type="Proteomes" id="UP001222118">
    <property type="component" value="Chromosome"/>
</dbReference>
<dbReference type="InterPro" id="IPR051678">
    <property type="entry name" value="AGP_Transferase"/>
</dbReference>
<name>A0ABY7YZM5_9HYPH</name>
<evidence type="ECO:0000313" key="2">
    <source>
        <dbReference type="EMBL" id="WDR06523.1"/>
    </source>
</evidence>
<keyword evidence="3" id="KW-1185">Reference proteome</keyword>
<accession>A0ABY7YZM5</accession>
<reference evidence="2 3" key="1">
    <citation type="submission" date="2023-02" db="EMBL/GenBank/DDBJ databases">
        <title>Devosia chondri sp. nov., isolated from the phycosphere of marine algae.</title>
        <authorList>
            <person name="Kim J.M."/>
            <person name="Lee J.K."/>
            <person name="Choi B.J."/>
            <person name="Bayburt H."/>
            <person name="Jeon C.O."/>
        </authorList>
    </citation>
    <scope>NUCLEOTIDE SEQUENCE [LARGE SCALE GENOMIC DNA]</scope>
    <source>
        <strain evidence="2 3">G2-5</strain>
    </source>
</reference>
<dbReference type="PANTHER" id="PTHR21310">
    <property type="entry name" value="AMINOGLYCOSIDE PHOSPHOTRANSFERASE-RELATED-RELATED"/>
    <property type="match status" value="1"/>
</dbReference>
<dbReference type="InterPro" id="IPR011009">
    <property type="entry name" value="Kinase-like_dom_sf"/>
</dbReference>
<dbReference type="Pfam" id="PF01636">
    <property type="entry name" value="APH"/>
    <property type="match status" value="1"/>
</dbReference>
<protein>
    <submittedName>
        <fullName evidence="2">Aminoglycoside phosphotransferase family protein</fullName>
    </submittedName>
</protein>
<dbReference type="Gene3D" id="3.30.200.20">
    <property type="entry name" value="Phosphorylase Kinase, domain 1"/>
    <property type="match status" value="1"/>
</dbReference>
<gene>
    <name evidence="2" type="ORF">PSQ90_03400</name>
</gene>
<feature type="domain" description="Aminoglycoside phosphotransferase" evidence="1">
    <location>
        <begin position="34"/>
        <end position="260"/>
    </location>
</feature>
<proteinExistence type="predicted"/>
<sequence length="299" mass="32520">MKKVDGDRIDVALVRRLVGAQFPQWADLPVRPVAAGGWDNRTFHLGDTMSVRLPSAEHYVAQVEKEHEWLPRLAQQLPLPIPTPIGLGKPDPEFPAPWSIYGWIAGETALPERIADLDTLARDLAGFLKALYRADAKGGPPAGAHNFYRGGSLGIYDRETRDAIAMLADSLDARLATTIWEAALSAEWHGPPVWVHGDVSAPNLLVADGCLCAVIDFGSAGVGDYACDLTIAWTLLDASARTIFKQAINADFAFWARARGWALWKALITLADTNAPEKADAARHVLNAVFADHFEAIAR</sequence>
<dbReference type="InterPro" id="IPR002575">
    <property type="entry name" value="Aminoglycoside_PTrfase"/>
</dbReference>
<dbReference type="Gene3D" id="3.90.1200.10">
    <property type="match status" value="1"/>
</dbReference>
<dbReference type="RefSeq" id="WP_282212037.1">
    <property type="nucleotide sequence ID" value="NZ_CP118247.1"/>
</dbReference>
<dbReference type="SUPFAM" id="SSF56112">
    <property type="entry name" value="Protein kinase-like (PK-like)"/>
    <property type="match status" value="1"/>
</dbReference>
<evidence type="ECO:0000259" key="1">
    <source>
        <dbReference type="Pfam" id="PF01636"/>
    </source>
</evidence>
<organism evidence="2 3">
    <name type="scientific">Devosia rhodophyticola</name>
    <dbReference type="NCBI Taxonomy" id="3026423"/>
    <lineage>
        <taxon>Bacteria</taxon>
        <taxon>Pseudomonadati</taxon>
        <taxon>Pseudomonadota</taxon>
        <taxon>Alphaproteobacteria</taxon>
        <taxon>Hyphomicrobiales</taxon>
        <taxon>Devosiaceae</taxon>
        <taxon>Devosia</taxon>
    </lineage>
</organism>
<dbReference type="EMBL" id="CP118247">
    <property type="protein sequence ID" value="WDR06523.1"/>
    <property type="molecule type" value="Genomic_DNA"/>
</dbReference>
<evidence type="ECO:0000313" key="3">
    <source>
        <dbReference type="Proteomes" id="UP001222118"/>
    </source>
</evidence>
<dbReference type="CDD" id="cd05155">
    <property type="entry name" value="APH_ChoK_like_1"/>
    <property type="match status" value="1"/>
</dbReference>
<dbReference type="PANTHER" id="PTHR21310:SF42">
    <property type="entry name" value="BIFUNCTIONAL AAC_APH"/>
    <property type="match status" value="1"/>
</dbReference>